<feature type="compositionally biased region" description="Basic and acidic residues" evidence="2">
    <location>
        <begin position="1"/>
        <end position="12"/>
    </location>
</feature>
<feature type="repeat" description="TPR" evidence="1">
    <location>
        <begin position="438"/>
        <end position="471"/>
    </location>
</feature>
<keyword evidence="5" id="KW-1185">Reference proteome</keyword>
<dbReference type="Gene3D" id="1.10.510.10">
    <property type="entry name" value="Transferase(Phosphotransferase) domain 1"/>
    <property type="match status" value="1"/>
</dbReference>
<protein>
    <recommendedName>
        <fullName evidence="3">Protein kinase domain-containing protein</fullName>
    </recommendedName>
</protein>
<feature type="repeat" description="TPR" evidence="1">
    <location>
        <begin position="478"/>
        <end position="511"/>
    </location>
</feature>
<dbReference type="Pfam" id="PF13432">
    <property type="entry name" value="TPR_16"/>
    <property type="match status" value="1"/>
</dbReference>
<dbReference type="InterPro" id="IPR011990">
    <property type="entry name" value="TPR-like_helical_dom_sf"/>
</dbReference>
<dbReference type="HOGENOM" id="CLU_000288_7_37_1"/>
<keyword evidence="1" id="KW-0802">TPR repeat</keyword>
<evidence type="ECO:0000313" key="5">
    <source>
        <dbReference type="Proteomes" id="UP000054248"/>
    </source>
</evidence>
<dbReference type="AlphaFoldDB" id="A0A0C3Q8M6"/>
<dbReference type="Gene3D" id="1.25.40.10">
    <property type="entry name" value="Tetratricopeptide repeat domain"/>
    <property type="match status" value="4"/>
</dbReference>
<dbReference type="PANTHER" id="PTHR10098:SF108">
    <property type="entry name" value="TETRATRICOPEPTIDE REPEAT PROTEIN 28"/>
    <property type="match status" value="1"/>
</dbReference>
<evidence type="ECO:0000259" key="3">
    <source>
        <dbReference type="PROSITE" id="PS50011"/>
    </source>
</evidence>
<dbReference type="GO" id="GO:0005524">
    <property type="term" value="F:ATP binding"/>
    <property type="evidence" value="ECO:0007669"/>
    <property type="project" value="InterPro"/>
</dbReference>
<sequence>MSGSINDKEEANRSTTAQVPVSVEVEDAMHSKRFKICPRKVLESLSHPRIDGARIKPIEGQSPKAGGTAEVEAAILASAQESDFSESDEEEYVAVKKMRFDEDTDVDRTLAPLAHEISLLNNLTHENVVEILGFVENVEQGVAWMVFAWERNGNLREFIRSAKWELPERVSLIDDVAGGLNYLHGRNPPICHGDLKSLNILVNRKNLAVITDFGSARAVDSVANEVLKGVHPATATPTPQLAATRAQEAESPTVEIAPSGESITMTGPGWTAVTGNFPFENEDNVGAIVRITKGDLPQVENDDQLRQIKALCSLMKECWKLDTCERPTAVKCQRAVSFMDQTIPSRGETGSSSVTRSSGLLYALGRMEIRKNAYNKAQEYFKQSLSVAESVGDEWRKAKAEKAIGDMHGMRNEYSKAEESYIKAREICSQIGDQKGFAESVSGLGDVYQIRNEYSKAEESYIRARNIDSQIGDRPGFAQSVRSLGDVYRMRNEYSKAEESFIQARDIYSQIGDQLGFAQSVHSLGEVYYMRDEYSKAEELFIQARDIYSQLGDQKGLAQSVRSLGDVYRMRKEYSKAKESLGDVYLMRDEYSNAEESFIPARDIYFQIGHQLGFTQSVHTEESYIQARDIYSQIGDQLGLSQSVRSLGDLYQMREEYSKAEKSCIQARDIYSEIGDQLGFAQSVQGLGDVYQIRKEYSEAEELYIQARDIYSQMEDQVGFAQSLRGLGEVYRLRNEYSKAEESFIQARDIHSQIGYQLGLAQAFEGMGHVQAAREEYARAEASYSEAEQIYHRTGDAYSSATILWYRGLLHHDRGQYREAECLVIEASTIYGRLGLQDDVDECDEFLEDIRPLIE</sequence>
<dbReference type="PANTHER" id="PTHR10098">
    <property type="entry name" value="RAPSYN-RELATED"/>
    <property type="match status" value="1"/>
</dbReference>
<organism evidence="4 5">
    <name type="scientific">Tulasnella calospora MUT 4182</name>
    <dbReference type="NCBI Taxonomy" id="1051891"/>
    <lineage>
        <taxon>Eukaryota</taxon>
        <taxon>Fungi</taxon>
        <taxon>Dikarya</taxon>
        <taxon>Basidiomycota</taxon>
        <taxon>Agaricomycotina</taxon>
        <taxon>Agaricomycetes</taxon>
        <taxon>Cantharellales</taxon>
        <taxon>Tulasnellaceae</taxon>
        <taxon>Tulasnella</taxon>
    </lineage>
</organism>
<proteinExistence type="predicted"/>
<feature type="domain" description="Protein kinase" evidence="3">
    <location>
        <begin position="57"/>
        <end position="339"/>
    </location>
</feature>
<evidence type="ECO:0000256" key="2">
    <source>
        <dbReference type="SAM" id="MobiDB-lite"/>
    </source>
</evidence>
<dbReference type="InterPro" id="IPR019734">
    <property type="entry name" value="TPR_rpt"/>
</dbReference>
<gene>
    <name evidence="4" type="ORF">M407DRAFT_29652</name>
</gene>
<feature type="repeat" description="TPR" evidence="1">
    <location>
        <begin position="358"/>
        <end position="391"/>
    </location>
</feature>
<dbReference type="PROSITE" id="PS00108">
    <property type="entry name" value="PROTEIN_KINASE_ST"/>
    <property type="match status" value="1"/>
</dbReference>
<dbReference type="InterPro" id="IPR008271">
    <property type="entry name" value="Ser/Thr_kinase_AS"/>
</dbReference>
<evidence type="ECO:0000256" key="1">
    <source>
        <dbReference type="PROSITE-ProRule" id="PRU00339"/>
    </source>
</evidence>
<dbReference type="Pfam" id="PF00069">
    <property type="entry name" value="Pkinase"/>
    <property type="match status" value="1"/>
</dbReference>
<feature type="repeat" description="TPR" evidence="1">
    <location>
        <begin position="721"/>
        <end position="754"/>
    </location>
</feature>
<reference evidence="5" key="2">
    <citation type="submission" date="2015-01" db="EMBL/GenBank/DDBJ databases">
        <title>Evolutionary Origins and Diversification of the Mycorrhizal Mutualists.</title>
        <authorList>
            <consortium name="DOE Joint Genome Institute"/>
            <consortium name="Mycorrhizal Genomics Consortium"/>
            <person name="Kohler A."/>
            <person name="Kuo A."/>
            <person name="Nagy L.G."/>
            <person name="Floudas D."/>
            <person name="Copeland A."/>
            <person name="Barry K.W."/>
            <person name="Cichocki N."/>
            <person name="Veneault-Fourrey C."/>
            <person name="LaButti K."/>
            <person name="Lindquist E.A."/>
            <person name="Lipzen A."/>
            <person name="Lundell T."/>
            <person name="Morin E."/>
            <person name="Murat C."/>
            <person name="Riley R."/>
            <person name="Ohm R."/>
            <person name="Sun H."/>
            <person name="Tunlid A."/>
            <person name="Henrissat B."/>
            <person name="Grigoriev I.V."/>
            <person name="Hibbett D.S."/>
            <person name="Martin F."/>
        </authorList>
    </citation>
    <scope>NUCLEOTIDE SEQUENCE [LARGE SCALE GENOMIC DNA]</scope>
    <source>
        <strain evidence="5">MUT 4182</strain>
    </source>
</reference>
<dbReference type="SMART" id="SM00220">
    <property type="entry name" value="S_TKc"/>
    <property type="match status" value="1"/>
</dbReference>
<dbReference type="Pfam" id="PF13424">
    <property type="entry name" value="TPR_12"/>
    <property type="match status" value="3"/>
</dbReference>
<evidence type="ECO:0000313" key="4">
    <source>
        <dbReference type="EMBL" id="KIO20711.1"/>
    </source>
</evidence>
<dbReference type="SUPFAM" id="SSF56112">
    <property type="entry name" value="Protein kinase-like (PK-like)"/>
    <property type="match status" value="1"/>
</dbReference>
<dbReference type="PROSITE" id="PS50005">
    <property type="entry name" value="TPR"/>
    <property type="match status" value="5"/>
</dbReference>
<dbReference type="STRING" id="1051891.A0A0C3Q8M6"/>
<dbReference type="Proteomes" id="UP000054248">
    <property type="component" value="Unassembled WGS sequence"/>
</dbReference>
<dbReference type="GO" id="GO:0004672">
    <property type="term" value="F:protein kinase activity"/>
    <property type="evidence" value="ECO:0007669"/>
    <property type="project" value="InterPro"/>
</dbReference>
<accession>A0A0C3Q8M6</accession>
<dbReference type="SMART" id="SM00028">
    <property type="entry name" value="TPR"/>
    <property type="match status" value="11"/>
</dbReference>
<dbReference type="InterPro" id="IPR011009">
    <property type="entry name" value="Kinase-like_dom_sf"/>
</dbReference>
<dbReference type="OrthoDB" id="3233825at2759"/>
<name>A0A0C3Q8M6_9AGAM</name>
<feature type="region of interest" description="Disordered" evidence="2">
    <location>
        <begin position="1"/>
        <end position="23"/>
    </location>
</feature>
<dbReference type="InterPro" id="IPR000719">
    <property type="entry name" value="Prot_kinase_dom"/>
</dbReference>
<dbReference type="PROSITE" id="PS50011">
    <property type="entry name" value="PROTEIN_KINASE_DOM"/>
    <property type="match status" value="1"/>
</dbReference>
<feature type="repeat" description="TPR" evidence="1">
    <location>
        <begin position="518"/>
        <end position="551"/>
    </location>
</feature>
<dbReference type="EMBL" id="KN823164">
    <property type="protein sequence ID" value="KIO20711.1"/>
    <property type="molecule type" value="Genomic_DNA"/>
</dbReference>
<reference evidence="4 5" key="1">
    <citation type="submission" date="2014-04" db="EMBL/GenBank/DDBJ databases">
        <authorList>
            <consortium name="DOE Joint Genome Institute"/>
            <person name="Kuo A."/>
            <person name="Girlanda M."/>
            <person name="Perotto S."/>
            <person name="Kohler A."/>
            <person name="Nagy L.G."/>
            <person name="Floudas D."/>
            <person name="Copeland A."/>
            <person name="Barry K.W."/>
            <person name="Cichocki N."/>
            <person name="Veneault-Fourrey C."/>
            <person name="LaButti K."/>
            <person name="Lindquist E.A."/>
            <person name="Lipzen A."/>
            <person name="Lundell T."/>
            <person name="Morin E."/>
            <person name="Murat C."/>
            <person name="Sun H."/>
            <person name="Tunlid A."/>
            <person name="Henrissat B."/>
            <person name="Grigoriev I.V."/>
            <person name="Hibbett D.S."/>
            <person name="Martin F."/>
            <person name="Nordberg H.P."/>
            <person name="Cantor M.N."/>
            <person name="Hua S.X."/>
        </authorList>
    </citation>
    <scope>NUCLEOTIDE SEQUENCE [LARGE SCALE GENOMIC DNA]</scope>
    <source>
        <strain evidence="4 5">MUT 4182</strain>
    </source>
</reference>
<dbReference type="SUPFAM" id="SSF48452">
    <property type="entry name" value="TPR-like"/>
    <property type="match status" value="3"/>
</dbReference>